<evidence type="ECO:0000313" key="3">
    <source>
        <dbReference type="Proteomes" id="UP000501812"/>
    </source>
</evidence>
<keyword evidence="1" id="KW-0812">Transmembrane</keyword>
<keyword evidence="3" id="KW-1185">Reference proteome</keyword>
<feature type="transmembrane region" description="Helical" evidence="1">
    <location>
        <begin position="67"/>
        <end position="84"/>
    </location>
</feature>
<dbReference type="Proteomes" id="UP000501812">
    <property type="component" value="Chromosome"/>
</dbReference>
<organism evidence="2 3">
    <name type="scientific">Luteolibacter luteus</name>
    <dbReference type="NCBI Taxonomy" id="2728835"/>
    <lineage>
        <taxon>Bacteria</taxon>
        <taxon>Pseudomonadati</taxon>
        <taxon>Verrucomicrobiota</taxon>
        <taxon>Verrucomicrobiia</taxon>
        <taxon>Verrucomicrobiales</taxon>
        <taxon>Verrucomicrobiaceae</taxon>
        <taxon>Luteolibacter</taxon>
    </lineage>
</organism>
<sequence>MQGHEPDNSLGIEDLSYPPDSGGRVKMILLGIVLPIALAWYAQLGFERELFYIPERRGGWDQIHGTAAKWLALCHFGAAAFAHFRWWWGLVPSYRIFSWGSTLSLILWISGCSGTIWSLFFY</sequence>
<protein>
    <submittedName>
        <fullName evidence="2">Uncharacterized protein</fullName>
    </submittedName>
</protein>
<dbReference type="AlphaFoldDB" id="A0A858RLI7"/>
<accession>A0A858RLI7</accession>
<dbReference type="EMBL" id="CP051774">
    <property type="protein sequence ID" value="QJE97595.1"/>
    <property type="molecule type" value="Genomic_DNA"/>
</dbReference>
<keyword evidence="1" id="KW-1133">Transmembrane helix</keyword>
<dbReference type="RefSeq" id="WP_169456021.1">
    <property type="nucleotide sequence ID" value="NZ_CP051774.1"/>
</dbReference>
<dbReference type="KEGG" id="luo:HHL09_18015"/>
<evidence type="ECO:0000256" key="1">
    <source>
        <dbReference type="SAM" id="Phobius"/>
    </source>
</evidence>
<reference evidence="2 3" key="1">
    <citation type="submission" date="2020-04" db="EMBL/GenBank/DDBJ databases">
        <title>Luteolibacter sp. G-1-1-1 isolated from soil.</title>
        <authorList>
            <person name="Dahal R.H."/>
        </authorList>
    </citation>
    <scope>NUCLEOTIDE SEQUENCE [LARGE SCALE GENOMIC DNA]</scope>
    <source>
        <strain evidence="2 3">G-1-1-1</strain>
    </source>
</reference>
<gene>
    <name evidence="2" type="ORF">HHL09_18015</name>
</gene>
<feature type="transmembrane region" description="Helical" evidence="1">
    <location>
        <begin position="27"/>
        <end position="46"/>
    </location>
</feature>
<keyword evidence="1" id="KW-0472">Membrane</keyword>
<name>A0A858RLI7_9BACT</name>
<proteinExistence type="predicted"/>
<feature type="transmembrane region" description="Helical" evidence="1">
    <location>
        <begin position="96"/>
        <end position="120"/>
    </location>
</feature>
<evidence type="ECO:0000313" key="2">
    <source>
        <dbReference type="EMBL" id="QJE97595.1"/>
    </source>
</evidence>